<feature type="region of interest" description="Disordered" evidence="1">
    <location>
        <begin position="348"/>
        <end position="368"/>
    </location>
</feature>
<feature type="compositionally biased region" description="Low complexity" evidence="1">
    <location>
        <begin position="16"/>
        <end position="27"/>
    </location>
</feature>
<name>A0A2U1FFR5_9PSEU</name>
<protein>
    <submittedName>
        <fullName evidence="2">EcsC family protein</fullName>
    </submittedName>
</protein>
<evidence type="ECO:0000313" key="2">
    <source>
        <dbReference type="EMBL" id="PVZ10999.1"/>
    </source>
</evidence>
<comment type="caution">
    <text evidence="2">The sequence shown here is derived from an EMBL/GenBank/DDBJ whole genome shotgun (WGS) entry which is preliminary data.</text>
</comment>
<evidence type="ECO:0000256" key="1">
    <source>
        <dbReference type="SAM" id="MobiDB-lite"/>
    </source>
</evidence>
<organism evidence="2 3">
    <name type="scientific">Actinomycetospora cinnamomea</name>
    <dbReference type="NCBI Taxonomy" id="663609"/>
    <lineage>
        <taxon>Bacteria</taxon>
        <taxon>Bacillati</taxon>
        <taxon>Actinomycetota</taxon>
        <taxon>Actinomycetes</taxon>
        <taxon>Pseudonocardiales</taxon>
        <taxon>Pseudonocardiaceae</taxon>
        <taxon>Actinomycetospora</taxon>
    </lineage>
</organism>
<evidence type="ECO:0000313" key="3">
    <source>
        <dbReference type="Proteomes" id="UP000245639"/>
    </source>
</evidence>
<sequence length="368" mass="38794">MGSWVVRVGTVPGVSTTTEDTAPATPDVSPDDVEHWREVVRWKDRSLHHSSTMLSPLRDGVAEIRAGVTATLRRIPGVSQIDAGVSGALHQLAAAGAGAGAATLRRDAVFADFRAQGHDVTDFKDIRDLDVAAVQAVMPRLDLGYTIFAGVQGGVTGFLTSSGVTAAAGGTSATGLGSIPAVGVMVATLTGDALLTVASCTRAVAHVAAYHGYDVTKRSEQIIALAVLAVGLSSDEDAPGAYQEVSELITAKSQESQKRKQQQAQIKRLGHAVHQRLLTQIGQREVAQLVPVLGIGIGAVLSARLLAKVVDTAEHLYRERFLHDKYELPFGVELPFDPATYQPYVDHAEVDDGGDDMDDEGDEIFAGA</sequence>
<reference evidence="2 3" key="1">
    <citation type="submission" date="2018-04" db="EMBL/GenBank/DDBJ databases">
        <title>Genomic Encyclopedia of Type Strains, Phase IV (KMG-IV): sequencing the most valuable type-strain genomes for metagenomic binning, comparative biology and taxonomic classification.</title>
        <authorList>
            <person name="Goeker M."/>
        </authorList>
    </citation>
    <scope>NUCLEOTIDE SEQUENCE [LARGE SCALE GENOMIC DNA]</scope>
    <source>
        <strain evidence="2 3">DSM 45771</strain>
    </source>
</reference>
<feature type="compositionally biased region" description="Acidic residues" evidence="1">
    <location>
        <begin position="349"/>
        <end position="368"/>
    </location>
</feature>
<proteinExistence type="predicted"/>
<dbReference type="AlphaFoldDB" id="A0A2U1FFR5"/>
<dbReference type="EMBL" id="QEKW01000004">
    <property type="protein sequence ID" value="PVZ10999.1"/>
    <property type="molecule type" value="Genomic_DNA"/>
</dbReference>
<gene>
    <name evidence="2" type="ORF">C8D89_104213</name>
</gene>
<dbReference type="InterPro" id="IPR024787">
    <property type="entry name" value="EcsC"/>
</dbReference>
<feature type="region of interest" description="Disordered" evidence="1">
    <location>
        <begin position="9"/>
        <end position="31"/>
    </location>
</feature>
<dbReference type="PANTHER" id="PTHR41260">
    <property type="entry name" value="PROTEIN ECSC"/>
    <property type="match status" value="1"/>
</dbReference>
<dbReference type="Pfam" id="PF12787">
    <property type="entry name" value="EcsC"/>
    <property type="match status" value="1"/>
</dbReference>
<keyword evidence="3" id="KW-1185">Reference proteome</keyword>
<dbReference type="PANTHER" id="PTHR41260:SF1">
    <property type="entry name" value="PROTEIN ECSC"/>
    <property type="match status" value="1"/>
</dbReference>
<dbReference type="Proteomes" id="UP000245639">
    <property type="component" value="Unassembled WGS sequence"/>
</dbReference>
<accession>A0A2U1FFR5</accession>